<dbReference type="AlphaFoldDB" id="A0A2S7IW34"/>
<accession>A0A2S7IW34</accession>
<dbReference type="OrthoDB" id="8421154at2"/>
<keyword evidence="3" id="KW-1185">Reference proteome</keyword>
<evidence type="ECO:0000313" key="2">
    <source>
        <dbReference type="EMBL" id="PQA72227.1"/>
    </source>
</evidence>
<comment type="caution">
    <text evidence="2">The sequence shown here is derived from an EMBL/GenBank/DDBJ whole genome shotgun (WGS) entry which is preliminary data.</text>
</comment>
<evidence type="ECO:0000313" key="3">
    <source>
        <dbReference type="Proteomes" id="UP000238493"/>
    </source>
</evidence>
<name>A0A2S7IW34_9HYPH</name>
<reference evidence="2 3" key="1">
    <citation type="submission" date="2018-02" db="EMBL/GenBank/DDBJ databases">
        <title>Draft genome sequence of Ochrobactrum oryzae found in Brazil.</title>
        <authorList>
            <person name="Cerdeira L."/>
            <person name="Andrade F."/>
            <person name="Zacariotto T."/>
            <person name="Barbosa B."/>
            <person name="Santos S."/>
            <person name="Cassetari V."/>
            <person name="Lincopan N."/>
        </authorList>
    </citation>
    <scope>NUCLEOTIDE SEQUENCE [LARGE SCALE GENOMIC DNA]</scope>
    <source>
        <strain evidence="2 3">OA447</strain>
    </source>
</reference>
<gene>
    <name evidence="2" type="ORF">C3731_17670</name>
</gene>
<evidence type="ECO:0000256" key="1">
    <source>
        <dbReference type="SAM" id="SignalP"/>
    </source>
</evidence>
<organism evidence="2 3">
    <name type="scientific">Brucella oryzae</name>
    <dbReference type="NCBI Taxonomy" id="335286"/>
    <lineage>
        <taxon>Bacteria</taxon>
        <taxon>Pseudomonadati</taxon>
        <taxon>Pseudomonadota</taxon>
        <taxon>Alphaproteobacteria</taxon>
        <taxon>Hyphomicrobiales</taxon>
        <taxon>Brucellaceae</taxon>
        <taxon>Brucella/Ochrobactrum group</taxon>
        <taxon>Brucella</taxon>
    </lineage>
</organism>
<dbReference type="PROSITE" id="PS51257">
    <property type="entry name" value="PROKAR_LIPOPROTEIN"/>
    <property type="match status" value="1"/>
</dbReference>
<proteinExistence type="predicted"/>
<dbReference type="RefSeq" id="WP_104756933.1">
    <property type="nucleotide sequence ID" value="NZ_PTRC01000033.1"/>
</dbReference>
<sequence>MRFALFFMLMCGTAQACNEDLVRVNDWSIRPVDKENSTISLEFASKSEKAIRMIDASAVFEDKLGEIILSFNLDRDVSLKPGLAETTNRRLWPDPKYDRLSKLAKDDIKAYVCVRGLVYEDGSKETFK</sequence>
<evidence type="ECO:0008006" key="4">
    <source>
        <dbReference type="Google" id="ProtNLM"/>
    </source>
</evidence>
<keyword evidence="1" id="KW-0732">Signal</keyword>
<protein>
    <recommendedName>
        <fullName evidence="4">Lipoprotein</fullName>
    </recommendedName>
</protein>
<feature type="chain" id="PRO_5015590127" description="Lipoprotein" evidence="1">
    <location>
        <begin position="17"/>
        <end position="128"/>
    </location>
</feature>
<feature type="signal peptide" evidence="1">
    <location>
        <begin position="1"/>
        <end position="16"/>
    </location>
</feature>
<dbReference type="EMBL" id="PTRC01000033">
    <property type="protein sequence ID" value="PQA72227.1"/>
    <property type="molecule type" value="Genomic_DNA"/>
</dbReference>
<dbReference type="Proteomes" id="UP000238493">
    <property type="component" value="Unassembled WGS sequence"/>
</dbReference>